<dbReference type="AlphaFoldDB" id="F8KVC8"/>
<reference evidence="1 2" key="2">
    <citation type="journal article" date="2011" name="Mol. Biol. Evol.">
        <title>Unity in variety--the pan-genome of the Chlamydiae.</title>
        <authorList>
            <person name="Collingro A."/>
            <person name="Tischler P."/>
            <person name="Weinmaier T."/>
            <person name="Penz T."/>
            <person name="Heinz E."/>
            <person name="Brunham R.C."/>
            <person name="Read T.D."/>
            <person name="Bavoil P.M."/>
            <person name="Sachse K."/>
            <person name="Kahane S."/>
            <person name="Friedman M.G."/>
            <person name="Rattei T."/>
            <person name="Myers G.S."/>
            <person name="Horn M."/>
        </authorList>
    </citation>
    <scope>NUCLEOTIDE SEQUENCE [LARGE SCALE GENOMIC DNA]</scope>
    <source>
        <strain evidence="2">UV7</strain>
    </source>
</reference>
<dbReference type="KEGG" id="puv:PUV_27000"/>
<dbReference type="STRING" id="765952.PUV_27000"/>
<reference key="1">
    <citation type="journal article" date="2011" name="Mol. Biol. Evol.">
        <title>Unity in variety -- the pan-genome of the Chlamydiae.</title>
        <authorList>
            <person name="Collingro A."/>
            <person name="Tischler P."/>
            <person name="Weinmaier T."/>
            <person name="Penz T."/>
            <person name="Heinz E."/>
            <person name="Brunham R.C."/>
            <person name="Read T.D."/>
            <person name="Bavoil P.M."/>
            <person name="Sachse K."/>
            <person name="Kahane S."/>
            <person name="Friedman M.G."/>
            <person name="Rattei T."/>
            <person name="Myers G.S.A."/>
            <person name="Horn M."/>
        </authorList>
    </citation>
    <scope>NUCLEOTIDE SEQUENCE</scope>
    <source>
        <strain>UV7</strain>
    </source>
</reference>
<evidence type="ECO:0000313" key="1">
    <source>
        <dbReference type="EMBL" id="CCB87650.1"/>
    </source>
</evidence>
<dbReference type="eggNOG" id="ENOG502ZC0S">
    <property type="taxonomic scope" value="Bacteria"/>
</dbReference>
<dbReference type="Proteomes" id="UP000000495">
    <property type="component" value="Chromosome"/>
</dbReference>
<dbReference type="RefSeq" id="WP_013925719.1">
    <property type="nucleotide sequence ID" value="NC_015702.1"/>
</dbReference>
<name>F8KVC8_PARAV</name>
<dbReference type="EMBL" id="FR872580">
    <property type="protein sequence ID" value="CCB87650.1"/>
    <property type="molecule type" value="Genomic_DNA"/>
</dbReference>
<dbReference type="HOGENOM" id="CLU_1045577_0_0_0"/>
<accession>F8KVC8</accession>
<keyword evidence="2" id="KW-1185">Reference proteome</keyword>
<proteinExistence type="predicted"/>
<organism evidence="1 2">
    <name type="scientific">Parachlamydia acanthamoebae (strain UV7)</name>
    <dbReference type="NCBI Taxonomy" id="765952"/>
    <lineage>
        <taxon>Bacteria</taxon>
        <taxon>Pseudomonadati</taxon>
        <taxon>Chlamydiota</taxon>
        <taxon>Chlamydiia</taxon>
        <taxon>Parachlamydiales</taxon>
        <taxon>Parachlamydiaceae</taxon>
        <taxon>Parachlamydia</taxon>
    </lineage>
</organism>
<protein>
    <submittedName>
        <fullName evidence="1">Uncharacterized protein</fullName>
    </submittedName>
</protein>
<gene>
    <name evidence="1" type="ordered locus">PUV_27000</name>
</gene>
<evidence type="ECO:0000313" key="2">
    <source>
        <dbReference type="Proteomes" id="UP000000495"/>
    </source>
</evidence>
<sequence>MFSILFLAMLEILHAESFIKEKGEFVASLDYLAYKTDHFWNRKGKRLPTYNDFRAQTEAANLKYGLTSRDTLIGWAAYSCIDESMNGKTIGFQDVEIGWRHAFSCWKAFEISSQVLLLIPVGKAKDSLRYGRFGSEFDLHAIQYFQFNQHPGWVESLVGYRLYSGFPSDQIRANIRIGYDLLSWLQASGGLHLDYGVFNGTKPFSGPSILLEPNYRLLKVECESLVQITSMFYLRGGYFHHIWGENVGTGSGWYGGLLLDF</sequence>